<evidence type="ECO:0000313" key="2">
    <source>
        <dbReference type="Proteomes" id="UP001428341"/>
    </source>
</evidence>
<accession>A0AAP0LJT4</accession>
<organism evidence="1 2">
    <name type="scientific">Citrus x changshan-huyou</name>
    <dbReference type="NCBI Taxonomy" id="2935761"/>
    <lineage>
        <taxon>Eukaryota</taxon>
        <taxon>Viridiplantae</taxon>
        <taxon>Streptophyta</taxon>
        <taxon>Embryophyta</taxon>
        <taxon>Tracheophyta</taxon>
        <taxon>Spermatophyta</taxon>
        <taxon>Magnoliopsida</taxon>
        <taxon>eudicotyledons</taxon>
        <taxon>Gunneridae</taxon>
        <taxon>Pentapetalae</taxon>
        <taxon>rosids</taxon>
        <taxon>malvids</taxon>
        <taxon>Sapindales</taxon>
        <taxon>Rutaceae</taxon>
        <taxon>Aurantioideae</taxon>
        <taxon>Citrus</taxon>
    </lineage>
</organism>
<dbReference type="EMBL" id="JBCGBO010000025">
    <property type="protein sequence ID" value="KAK9175317.1"/>
    <property type="molecule type" value="Genomic_DNA"/>
</dbReference>
<protein>
    <submittedName>
        <fullName evidence="1">Uncharacterized protein</fullName>
    </submittedName>
</protein>
<evidence type="ECO:0000313" key="1">
    <source>
        <dbReference type="EMBL" id="KAK9175317.1"/>
    </source>
</evidence>
<dbReference type="AlphaFoldDB" id="A0AAP0LJT4"/>
<dbReference type="Proteomes" id="UP001428341">
    <property type="component" value="Unassembled WGS sequence"/>
</dbReference>
<reference evidence="1 2" key="1">
    <citation type="submission" date="2024-05" db="EMBL/GenBank/DDBJ databases">
        <title>Haplotype-resolved chromosome-level genome assembly of Huyou (Citrus changshanensis).</title>
        <authorList>
            <person name="Miao C."/>
            <person name="Chen W."/>
            <person name="Wu Y."/>
            <person name="Wang L."/>
            <person name="Zhao S."/>
            <person name="Grierson D."/>
            <person name="Xu C."/>
            <person name="Chen K."/>
        </authorList>
    </citation>
    <scope>NUCLEOTIDE SEQUENCE [LARGE SCALE GENOMIC DNA]</scope>
    <source>
        <strain evidence="1">01-14</strain>
        <tissue evidence="1">Leaf</tissue>
    </source>
</reference>
<comment type="caution">
    <text evidence="1">The sequence shown here is derived from an EMBL/GenBank/DDBJ whole genome shotgun (WGS) entry which is preliminary data.</text>
</comment>
<name>A0AAP0LJT4_9ROSI</name>
<proteinExistence type="predicted"/>
<gene>
    <name evidence="1" type="ORF">WN944_027323</name>
</gene>
<keyword evidence="2" id="KW-1185">Reference proteome</keyword>
<sequence length="65" mass="7518">MDEARVLTLTLLKKIMHILSCAVDRPFNLGNLTMDWERRKWDLMVGIVGGKLQKKDDVFKVEGPF</sequence>